<reference evidence="3 4" key="1">
    <citation type="submission" date="2024-05" db="EMBL/GenBank/DDBJ databases">
        <title>Genome sequencing and assembly of Indian major carp, Cirrhinus mrigala (Hamilton, 1822).</title>
        <authorList>
            <person name="Mohindra V."/>
            <person name="Chowdhury L.M."/>
            <person name="Lal K."/>
            <person name="Jena J.K."/>
        </authorList>
    </citation>
    <scope>NUCLEOTIDE SEQUENCE [LARGE SCALE GENOMIC DNA]</scope>
    <source>
        <strain evidence="3">CM1030</strain>
        <tissue evidence="3">Blood</tissue>
    </source>
</reference>
<dbReference type="PANTHER" id="PTHR11505">
    <property type="entry name" value="L1 TRANSPOSABLE ELEMENT-RELATED"/>
    <property type="match status" value="1"/>
</dbReference>
<protein>
    <submittedName>
        <fullName evidence="3">Uncharacterized protein</fullName>
    </submittedName>
</protein>
<sequence>MSKAKGKHTEKDKDLSPKASATMADISSLLDEHRAALSADFKSSFESLASTLDSIRSTITDHGQRIDSLETNAISANEHLQHLEDACSTLQKDSESLKLKVADLEGRSRRQNVQIIGLPELIESPRPTVFFSQLLVKIFGTEILASPPKLDKAHRSLVPKLSPGEKPWFHQFQVKDLIICEAHKCGYLLYKGHMIRLFDNYSPDVLKERIEYRGPMAELYKRGYKPGRRHGSCLLQRQFNLSRT</sequence>
<dbReference type="Proteomes" id="UP001529510">
    <property type="component" value="Unassembled WGS sequence"/>
</dbReference>
<evidence type="ECO:0000256" key="2">
    <source>
        <dbReference type="SAM" id="MobiDB-lite"/>
    </source>
</evidence>
<organism evidence="3 4">
    <name type="scientific">Cirrhinus mrigala</name>
    <name type="common">Mrigala</name>
    <dbReference type="NCBI Taxonomy" id="683832"/>
    <lineage>
        <taxon>Eukaryota</taxon>
        <taxon>Metazoa</taxon>
        <taxon>Chordata</taxon>
        <taxon>Craniata</taxon>
        <taxon>Vertebrata</taxon>
        <taxon>Euteleostomi</taxon>
        <taxon>Actinopterygii</taxon>
        <taxon>Neopterygii</taxon>
        <taxon>Teleostei</taxon>
        <taxon>Ostariophysi</taxon>
        <taxon>Cypriniformes</taxon>
        <taxon>Cyprinidae</taxon>
        <taxon>Labeoninae</taxon>
        <taxon>Labeonini</taxon>
        <taxon>Cirrhinus</taxon>
    </lineage>
</organism>
<evidence type="ECO:0000313" key="3">
    <source>
        <dbReference type="EMBL" id="KAL0149042.1"/>
    </source>
</evidence>
<dbReference type="EMBL" id="JAMKFB020000556">
    <property type="protein sequence ID" value="KAL0149042.1"/>
    <property type="molecule type" value="Genomic_DNA"/>
</dbReference>
<dbReference type="Gene3D" id="1.20.5.340">
    <property type="match status" value="1"/>
</dbReference>
<feature type="region of interest" description="Disordered" evidence="2">
    <location>
        <begin position="1"/>
        <end position="20"/>
    </location>
</feature>
<gene>
    <name evidence="3" type="ORF">M9458_055657</name>
</gene>
<dbReference type="AlphaFoldDB" id="A0ABD0MG67"/>
<dbReference type="Gene3D" id="3.30.70.1820">
    <property type="entry name" value="L1 transposable element, RRM domain"/>
    <property type="match status" value="1"/>
</dbReference>
<keyword evidence="1" id="KW-0175">Coiled coil</keyword>
<accession>A0ABD0MG67</accession>
<keyword evidence="4" id="KW-1185">Reference proteome</keyword>
<evidence type="ECO:0000256" key="1">
    <source>
        <dbReference type="SAM" id="Coils"/>
    </source>
</evidence>
<dbReference type="InterPro" id="IPR004244">
    <property type="entry name" value="Transposase_22"/>
</dbReference>
<name>A0ABD0MG67_CIRMR</name>
<comment type="caution">
    <text evidence="3">The sequence shown here is derived from an EMBL/GenBank/DDBJ whole genome shotgun (WGS) entry which is preliminary data.</text>
</comment>
<evidence type="ECO:0000313" key="4">
    <source>
        <dbReference type="Proteomes" id="UP001529510"/>
    </source>
</evidence>
<feature type="coiled-coil region" evidence="1">
    <location>
        <begin position="66"/>
        <end position="107"/>
    </location>
</feature>
<proteinExistence type="predicted"/>
<feature type="compositionally biased region" description="Basic and acidic residues" evidence="2">
    <location>
        <begin position="7"/>
        <end position="16"/>
    </location>
</feature>